<evidence type="ECO:0000313" key="3">
    <source>
        <dbReference type="Proteomes" id="UP001172102"/>
    </source>
</evidence>
<evidence type="ECO:0000313" key="2">
    <source>
        <dbReference type="EMBL" id="KAK0708485.1"/>
    </source>
</evidence>
<keyword evidence="3" id="KW-1185">Reference proteome</keyword>
<organism evidence="2 3">
    <name type="scientific">Lasiosphaeris hirsuta</name>
    <dbReference type="NCBI Taxonomy" id="260670"/>
    <lineage>
        <taxon>Eukaryota</taxon>
        <taxon>Fungi</taxon>
        <taxon>Dikarya</taxon>
        <taxon>Ascomycota</taxon>
        <taxon>Pezizomycotina</taxon>
        <taxon>Sordariomycetes</taxon>
        <taxon>Sordariomycetidae</taxon>
        <taxon>Sordariales</taxon>
        <taxon>Lasiosphaeriaceae</taxon>
        <taxon>Lasiosphaeris</taxon>
    </lineage>
</organism>
<sequence>MQLTSTLSTLSALAAGTVNAAALTSRVPLMGIFRASTVAQCPLGASDFYQIGLSLGPDDTSCRTFYNNITYGAIDVEYWHPQCVLVLFSTIDCSDDGIGSGTGCWSPPGGFQAYKGTCPYRTW</sequence>
<proteinExistence type="predicted"/>
<name>A0AA40DMC7_9PEZI</name>
<reference evidence="2" key="1">
    <citation type="submission" date="2023-06" db="EMBL/GenBank/DDBJ databases">
        <title>Genome-scale phylogeny and comparative genomics of the fungal order Sordariales.</title>
        <authorList>
            <consortium name="Lawrence Berkeley National Laboratory"/>
            <person name="Hensen N."/>
            <person name="Bonometti L."/>
            <person name="Westerberg I."/>
            <person name="Brannstrom I.O."/>
            <person name="Guillou S."/>
            <person name="Cros-Aarteil S."/>
            <person name="Calhoun S."/>
            <person name="Haridas S."/>
            <person name="Kuo A."/>
            <person name="Mondo S."/>
            <person name="Pangilinan J."/>
            <person name="Riley R."/>
            <person name="Labutti K."/>
            <person name="Andreopoulos B."/>
            <person name="Lipzen A."/>
            <person name="Chen C."/>
            <person name="Yanf M."/>
            <person name="Daum C."/>
            <person name="Ng V."/>
            <person name="Clum A."/>
            <person name="Steindorff A."/>
            <person name="Ohm R."/>
            <person name="Martin F."/>
            <person name="Silar P."/>
            <person name="Natvig D."/>
            <person name="Lalanne C."/>
            <person name="Gautier V."/>
            <person name="Ament-Velasquez S.L."/>
            <person name="Kruys A."/>
            <person name="Hutchinson M.I."/>
            <person name="Powell A.J."/>
            <person name="Barry K."/>
            <person name="Miller A.N."/>
            <person name="Grigoriev I.V."/>
            <person name="Debuchy R."/>
            <person name="Gladieux P."/>
            <person name="Thoren M.H."/>
            <person name="Johannesson H."/>
        </authorList>
    </citation>
    <scope>NUCLEOTIDE SEQUENCE</scope>
    <source>
        <strain evidence="2">SMH4607-1</strain>
    </source>
</reference>
<accession>A0AA40DMC7</accession>
<protein>
    <submittedName>
        <fullName evidence="2">Uncharacterized protein</fullName>
    </submittedName>
</protein>
<dbReference type="Proteomes" id="UP001172102">
    <property type="component" value="Unassembled WGS sequence"/>
</dbReference>
<dbReference type="AlphaFoldDB" id="A0AA40DMC7"/>
<keyword evidence="1" id="KW-0732">Signal</keyword>
<dbReference type="EMBL" id="JAUKUA010000006">
    <property type="protein sequence ID" value="KAK0708485.1"/>
    <property type="molecule type" value="Genomic_DNA"/>
</dbReference>
<feature type="signal peptide" evidence="1">
    <location>
        <begin position="1"/>
        <end position="20"/>
    </location>
</feature>
<evidence type="ECO:0000256" key="1">
    <source>
        <dbReference type="SAM" id="SignalP"/>
    </source>
</evidence>
<gene>
    <name evidence="2" type="ORF">B0H67DRAFT_494671</name>
</gene>
<comment type="caution">
    <text evidence="2">The sequence shown here is derived from an EMBL/GenBank/DDBJ whole genome shotgun (WGS) entry which is preliminary data.</text>
</comment>
<feature type="chain" id="PRO_5041388960" evidence="1">
    <location>
        <begin position="21"/>
        <end position="123"/>
    </location>
</feature>